<dbReference type="GO" id="GO:0016747">
    <property type="term" value="F:acyltransferase activity, transferring groups other than amino-acyl groups"/>
    <property type="evidence" value="ECO:0007669"/>
    <property type="project" value="InterPro"/>
</dbReference>
<keyword evidence="2" id="KW-0012">Acyltransferase</keyword>
<dbReference type="AlphaFoldDB" id="A0A9X2AK55"/>
<evidence type="ECO:0000256" key="1">
    <source>
        <dbReference type="ARBA" id="ARBA00022679"/>
    </source>
</evidence>
<dbReference type="InterPro" id="IPR000182">
    <property type="entry name" value="GNAT_dom"/>
</dbReference>
<accession>A0A9X2AK55</accession>
<sequence>MTLLPLTAAHWPAVRAIYAEGMATGTATFATEPPSWEAWDTSHLPTCRLVAADASGTVLGWVALSPVSSRCVYAGVAEVSVYVAAAARGRGVGLALMQALVTESEENGLWTLQAGIFPENAASLRLHEAVGFRQVGRRERIGQLRGVWHDTLLLERRSAVVGTSNPVLA</sequence>
<keyword evidence="5" id="KW-1185">Reference proteome</keyword>
<evidence type="ECO:0000313" key="5">
    <source>
        <dbReference type="Proteomes" id="UP001139193"/>
    </source>
</evidence>
<dbReference type="RefSeq" id="WP_241937745.1">
    <property type="nucleotide sequence ID" value="NZ_JALBGC010000005.1"/>
</dbReference>
<dbReference type="PANTHER" id="PTHR43072">
    <property type="entry name" value="N-ACETYLTRANSFERASE"/>
    <property type="match status" value="1"/>
</dbReference>
<keyword evidence="1" id="KW-0808">Transferase</keyword>
<evidence type="ECO:0000259" key="3">
    <source>
        <dbReference type="PROSITE" id="PS51186"/>
    </source>
</evidence>
<evidence type="ECO:0000313" key="4">
    <source>
        <dbReference type="EMBL" id="MCI1189519.1"/>
    </source>
</evidence>
<evidence type="ECO:0000256" key="2">
    <source>
        <dbReference type="ARBA" id="ARBA00023315"/>
    </source>
</evidence>
<organism evidence="4 5">
    <name type="scientific">Hymenobacter cyanobacteriorum</name>
    <dbReference type="NCBI Taxonomy" id="2926463"/>
    <lineage>
        <taxon>Bacteria</taxon>
        <taxon>Pseudomonadati</taxon>
        <taxon>Bacteroidota</taxon>
        <taxon>Cytophagia</taxon>
        <taxon>Cytophagales</taxon>
        <taxon>Hymenobacteraceae</taxon>
        <taxon>Hymenobacter</taxon>
    </lineage>
</organism>
<dbReference type="PANTHER" id="PTHR43072:SF23">
    <property type="entry name" value="UPF0039 PROTEIN C11D3.02C"/>
    <property type="match status" value="1"/>
</dbReference>
<dbReference type="PROSITE" id="PS51186">
    <property type="entry name" value="GNAT"/>
    <property type="match status" value="1"/>
</dbReference>
<dbReference type="InterPro" id="IPR016181">
    <property type="entry name" value="Acyl_CoA_acyltransferase"/>
</dbReference>
<proteinExistence type="predicted"/>
<dbReference type="EMBL" id="JALBGC010000005">
    <property type="protein sequence ID" value="MCI1189519.1"/>
    <property type="molecule type" value="Genomic_DNA"/>
</dbReference>
<name>A0A9X2AK55_9BACT</name>
<dbReference type="SUPFAM" id="SSF55729">
    <property type="entry name" value="Acyl-CoA N-acyltransferases (Nat)"/>
    <property type="match status" value="1"/>
</dbReference>
<dbReference type="Proteomes" id="UP001139193">
    <property type="component" value="Unassembled WGS sequence"/>
</dbReference>
<gene>
    <name evidence="4" type="ORF">MON38_19015</name>
</gene>
<protein>
    <submittedName>
        <fullName evidence="4">GNAT family N-acetyltransferase</fullName>
    </submittedName>
</protein>
<reference evidence="4" key="1">
    <citation type="submission" date="2022-03" db="EMBL/GenBank/DDBJ databases">
        <title>Bacterial whole genome sequence for Hymenobacter sp. DH14.</title>
        <authorList>
            <person name="Le V."/>
        </authorList>
    </citation>
    <scope>NUCLEOTIDE SEQUENCE</scope>
    <source>
        <strain evidence="4">DH14</strain>
    </source>
</reference>
<dbReference type="Pfam" id="PF00583">
    <property type="entry name" value="Acetyltransf_1"/>
    <property type="match status" value="1"/>
</dbReference>
<feature type="domain" description="N-acetyltransferase" evidence="3">
    <location>
        <begin position="1"/>
        <end position="159"/>
    </location>
</feature>
<comment type="caution">
    <text evidence="4">The sequence shown here is derived from an EMBL/GenBank/DDBJ whole genome shotgun (WGS) entry which is preliminary data.</text>
</comment>
<dbReference type="Gene3D" id="3.40.630.30">
    <property type="match status" value="1"/>
</dbReference>
<dbReference type="CDD" id="cd04301">
    <property type="entry name" value="NAT_SF"/>
    <property type="match status" value="1"/>
</dbReference>